<dbReference type="SUPFAM" id="SSF52058">
    <property type="entry name" value="L domain-like"/>
    <property type="match status" value="1"/>
</dbReference>
<evidence type="ECO:0000256" key="2">
    <source>
        <dbReference type="ARBA" id="ARBA00022737"/>
    </source>
</evidence>
<dbReference type="InterPro" id="IPR001611">
    <property type="entry name" value="Leu-rich_rpt"/>
</dbReference>
<evidence type="ECO:0000313" key="4">
    <source>
        <dbReference type="Proteomes" id="UP000305948"/>
    </source>
</evidence>
<dbReference type="InterPro" id="IPR032675">
    <property type="entry name" value="LRR_dom_sf"/>
</dbReference>
<dbReference type="GO" id="GO:0035591">
    <property type="term" value="F:signaling adaptor activity"/>
    <property type="evidence" value="ECO:0007669"/>
    <property type="project" value="TreeGrafter"/>
</dbReference>
<dbReference type="GO" id="GO:0061499">
    <property type="term" value="C:outer plaque of mitotic spindle pole body"/>
    <property type="evidence" value="ECO:0007669"/>
    <property type="project" value="TreeGrafter"/>
</dbReference>
<keyword evidence="4" id="KW-1185">Reference proteome</keyword>
<dbReference type="PANTHER" id="PTHR47566:SF1">
    <property type="entry name" value="PROTEIN NUD1"/>
    <property type="match status" value="1"/>
</dbReference>
<dbReference type="InterPro" id="IPR052574">
    <property type="entry name" value="CDIRP"/>
</dbReference>
<dbReference type="OrthoDB" id="7451790at2759"/>
<reference evidence="3 4" key="1">
    <citation type="journal article" date="2019" name="Nat. Ecol. Evol.">
        <title>Megaphylogeny resolves global patterns of mushroom evolution.</title>
        <authorList>
            <person name="Varga T."/>
            <person name="Krizsan K."/>
            <person name="Foldi C."/>
            <person name="Dima B."/>
            <person name="Sanchez-Garcia M."/>
            <person name="Sanchez-Ramirez S."/>
            <person name="Szollosi G.J."/>
            <person name="Szarkandi J.G."/>
            <person name="Papp V."/>
            <person name="Albert L."/>
            <person name="Andreopoulos W."/>
            <person name="Angelini C."/>
            <person name="Antonin V."/>
            <person name="Barry K.W."/>
            <person name="Bougher N.L."/>
            <person name="Buchanan P."/>
            <person name="Buyck B."/>
            <person name="Bense V."/>
            <person name="Catcheside P."/>
            <person name="Chovatia M."/>
            <person name="Cooper J."/>
            <person name="Damon W."/>
            <person name="Desjardin D."/>
            <person name="Finy P."/>
            <person name="Geml J."/>
            <person name="Haridas S."/>
            <person name="Hughes K."/>
            <person name="Justo A."/>
            <person name="Karasinski D."/>
            <person name="Kautmanova I."/>
            <person name="Kiss B."/>
            <person name="Kocsube S."/>
            <person name="Kotiranta H."/>
            <person name="LaButti K.M."/>
            <person name="Lechner B.E."/>
            <person name="Liimatainen K."/>
            <person name="Lipzen A."/>
            <person name="Lukacs Z."/>
            <person name="Mihaltcheva S."/>
            <person name="Morgado L.N."/>
            <person name="Niskanen T."/>
            <person name="Noordeloos M.E."/>
            <person name="Ohm R.A."/>
            <person name="Ortiz-Santana B."/>
            <person name="Ovrebo C."/>
            <person name="Racz N."/>
            <person name="Riley R."/>
            <person name="Savchenko A."/>
            <person name="Shiryaev A."/>
            <person name="Soop K."/>
            <person name="Spirin V."/>
            <person name="Szebenyi C."/>
            <person name="Tomsovsky M."/>
            <person name="Tulloss R.E."/>
            <person name="Uehling J."/>
            <person name="Grigoriev I.V."/>
            <person name="Vagvolgyi C."/>
            <person name="Papp T."/>
            <person name="Martin F.M."/>
            <person name="Miettinen O."/>
            <person name="Hibbett D.S."/>
            <person name="Nagy L.G."/>
        </authorList>
    </citation>
    <scope>NUCLEOTIDE SEQUENCE [LARGE SCALE GENOMIC DNA]</scope>
    <source>
        <strain evidence="3 4">OMC1185</strain>
    </source>
</reference>
<evidence type="ECO:0000256" key="1">
    <source>
        <dbReference type="ARBA" id="ARBA00022614"/>
    </source>
</evidence>
<dbReference type="PANTHER" id="PTHR47566">
    <property type="match status" value="1"/>
</dbReference>
<dbReference type="InterPro" id="IPR025875">
    <property type="entry name" value="Leu-rich_rpt_4"/>
</dbReference>
<name>A0A5C3MT12_9AGAM</name>
<proteinExistence type="predicted"/>
<dbReference type="AlphaFoldDB" id="A0A5C3MT12"/>
<dbReference type="GO" id="GO:0031028">
    <property type="term" value="P:septation initiation signaling"/>
    <property type="evidence" value="ECO:0007669"/>
    <property type="project" value="TreeGrafter"/>
</dbReference>
<evidence type="ECO:0000313" key="3">
    <source>
        <dbReference type="EMBL" id="TFK48629.1"/>
    </source>
</evidence>
<dbReference type="Gene3D" id="3.80.10.10">
    <property type="entry name" value="Ribonuclease Inhibitor"/>
    <property type="match status" value="2"/>
</dbReference>
<organism evidence="3 4">
    <name type="scientific">Heliocybe sulcata</name>
    <dbReference type="NCBI Taxonomy" id="5364"/>
    <lineage>
        <taxon>Eukaryota</taxon>
        <taxon>Fungi</taxon>
        <taxon>Dikarya</taxon>
        <taxon>Basidiomycota</taxon>
        <taxon>Agaricomycotina</taxon>
        <taxon>Agaricomycetes</taxon>
        <taxon>Gloeophyllales</taxon>
        <taxon>Gloeophyllaceae</taxon>
        <taxon>Heliocybe</taxon>
    </lineage>
</organism>
<protein>
    <submittedName>
        <fullName evidence="3">L domain-like protein</fullName>
    </submittedName>
</protein>
<accession>A0A5C3MT12</accession>
<dbReference type="Pfam" id="PF13855">
    <property type="entry name" value="LRR_8"/>
    <property type="match status" value="1"/>
</dbReference>
<dbReference type="Proteomes" id="UP000305948">
    <property type="component" value="Unassembled WGS sequence"/>
</dbReference>
<dbReference type="PROSITE" id="PS51450">
    <property type="entry name" value="LRR"/>
    <property type="match status" value="3"/>
</dbReference>
<gene>
    <name evidence="3" type="ORF">OE88DRAFT_483775</name>
</gene>
<dbReference type="SMART" id="SM00369">
    <property type="entry name" value="LRR_TYP"/>
    <property type="match status" value="4"/>
</dbReference>
<dbReference type="EMBL" id="ML213518">
    <property type="protein sequence ID" value="TFK48629.1"/>
    <property type="molecule type" value="Genomic_DNA"/>
</dbReference>
<dbReference type="InterPro" id="IPR003591">
    <property type="entry name" value="Leu-rich_rpt_typical-subtyp"/>
</dbReference>
<dbReference type="Pfam" id="PF12799">
    <property type="entry name" value="LRR_4"/>
    <property type="match status" value="1"/>
</dbReference>
<dbReference type="GO" id="GO:1902412">
    <property type="term" value="P:regulation of mitotic cytokinesis"/>
    <property type="evidence" value="ECO:0007669"/>
    <property type="project" value="TreeGrafter"/>
</dbReference>
<sequence>MLNLRSNRIETITGLESLPSLQLLNLENNQLRELDPSRPLPRLRILRVSGNRLHELHARGFPHLRTLYADDNYLDGLVKVGGMTKLENLSLRNQRGRLLNVSVRNVRDVKRLYLSGNPLKAGFLDEPCYNLTYLELAGCRLASLPTNMAKLVPNLRILNLNYNFLEDVRPLHGLARLRKLTVIGSRLKGAKDVIRVLRGMPEAEIVDFRMNPCTLAWYVPLLYRKGSGGARGESEWAGMDGEFRRGLPTEVYTQRMLYRGQVMRVCGGLRELDGLQVLQKERDKAAMLLAGARQGPGR</sequence>
<dbReference type="STRING" id="5364.A0A5C3MT12"/>
<keyword evidence="2" id="KW-0677">Repeat</keyword>
<keyword evidence="1" id="KW-0433">Leucine-rich repeat</keyword>